<dbReference type="RefSeq" id="WP_133288730.1">
    <property type="nucleotide sequence ID" value="NZ_SMSJ01000011.1"/>
</dbReference>
<dbReference type="AlphaFoldDB" id="A0A4R5QIP2"/>
<dbReference type="Proteomes" id="UP000295096">
    <property type="component" value="Unassembled WGS sequence"/>
</dbReference>
<comment type="caution">
    <text evidence="2">The sequence shown here is derived from an EMBL/GenBank/DDBJ whole genome shotgun (WGS) entry which is preliminary data.</text>
</comment>
<dbReference type="EMBL" id="SMSJ01000011">
    <property type="protein sequence ID" value="TDH62467.1"/>
    <property type="molecule type" value="Genomic_DNA"/>
</dbReference>
<feature type="signal peptide" evidence="1">
    <location>
        <begin position="1"/>
        <end position="37"/>
    </location>
</feature>
<evidence type="ECO:0000256" key="1">
    <source>
        <dbReference type="SAM" id="SignalP"/>
    </source>
</evidence>
<keyword evidence="1" id="KW-0732">Signal</keyword>
<dbReference type="OrthoDB" id="7375485at2"/>
<accession>A0A4R5QIP2</accession>
<sequence>MSGAAVRAAGTRAMRAARGLAAALLLGALLHPAAARADACDGGATTIPSCQPQVQAPVAYTGWETQGWAYYCTGDHPYYWGASSYILGNFSSNNSCFSVAEDVFAENQANKFDATLTNWCLNDQSIVITLGCSQQPPPGFPATCNITGDPVGDPGCTTTNITNHCSSTNPPVCFQTSSETCGDGTSYSCTTDLAVTWCFKCGS</sequence>
<organism evidence="2 3">
    <name type="scientific">Dankookia rubra</name>
    <dbReference type="NCBI Taxonomy" id="1442381"/>
    <lineage>
        <taxon>Bacteria</taxon>
        <taxon>Pseudomonadati</taxon>
        <taxon>Pseudomonadota</taxon>
        <taxon>Alphaproteobacteria</taxon>
        <taxon>Acetobacterales</taxon>
        <taxon>Roseomonadaceae</taxon>
        <taxon>Dankookia</taxon>
    </lineage>
</organism>
<keyword evidence="3" id="KW-1185">Reference proteome</keyword>
<name>A0A4R5QIP2_9PROT</name>
<evidence type="ECO:0000313" key="3">
    <source>
        <dbReference type="Proteomes" id="UP000295096"/>
    </source>
</evidence>
<reference evidence="2 3" key="1">
    <citation type="journal article" date="2016" name="J. Microbiol.">
        <title>Dankookia rubra gen. nov., sp. nov., an alphaproteobacterium isolated from sediment of a shallow stream.</title>
        <authorList>
            <person name="Kim W.H."/>
            <person name="Kim D.H."/>
            <person name="Kang K."/>
            <person name="Ahn T.Y."/>
        </authorList>
    </citation>
    <scope>NUCLEOTIDE SEQUENCE [LARGE SCALE GENOMIC DNA]</scope>
    <source>
        <strain evidence="2 3">JCM30602</strain>
    </source>
</reference>
<gene>
    <name evidence="2" type="ORF">E2C06_11390</name>
</gene>
<protein>
    <submittedName>
        <fullName evidence="2">Uncharacterized protein</fullName>
    </submittedName>
</protein>
<evidence type="ECO:0000313" key="2">
    <source>
        <dbReference type="EMBL" id="TDH62467.1"/>
    </source>
</evidence>
<feature type="chain" id="PRO_5020354038" evidence="1">
    <location>
        <begin position="38"/>
        <end position="203"/>
    </location>
</feature>
<proteinExistence type="predicted"/>